<gene>
    <name evidence="1" type="ORF">DHETER_LOCUS2173</name>
</gene>
<keyword evidence="2" id="KW-1185">Reference proteome</keyword>
<evidence type="ECO:0000313" key="2">
    <source>
        <dbReference type="Proteomes" id="UP000789702"/>
    </source>
</evidence>
<organism evidence="1 2">
    <name type="scientific">Dentiscutata heterogama</name>
    <dbReference type="NCBI Taxonomy" id="1316150"/>
    <lineage>
        <taxon>Eukaryota</taxon>
        <taxon>Fungi</taxon>
        <taxon>Fungi incertae sedis</taxon>
        <taxon>Mucoromycota</taxon>
        <taxon>Glomeromycotina</taxon>
        <taxon>Glomeromycetes</taxon>
        <taxon>Diversisporales</taxon>
        <taxon>Gigasporaceae</taxon>
        <taxon>Dentiscutata</taxon>
    </lineage>
</organism>
<dbReference type="Proteomes" id="UP000789702">
    <property type="component" value="Unassembled WGS sequence"/>
</dbReference>
<protein>
    <submittedName>
        <fullName evidence="1">13530_t:CDS:1</fullName>
    </submittedName>
</protein>
<evidence type="ECO:0000313" key="1">
    <source>
        <dbReference type="EMBL" id="CAG8482117.1"/>
    </source>
</evidence>
<dbReference type="EMBL" id="CAJVPU010001489">
    <property type="protein sequence ID" value="CAG8482117.1"/>
    <property type="molecule type" value="Genomic_DNA"/>
</dbReference>
<sequence>ENGEIKVYKRNSNREKGKKDTDPNSKIQDDKIFRNMETKGKDFVDDVEIDESNYVEKKELIWRYLNNISTIGSTSNDEIVRCVPGVEEKLNHITTSEYSIKISLGISDFEKIRVSSDILVDKTLLFEEVLSALAEKKVFEVDIDGVKVVQKFYVKHEFCYDVVLGIPCIKGKLMKNNSIDEEKEKCSDEKDNNIVNVRVNKSDKGEQKKSIHCQNIGYESCNSEARDLGLDYKNKRSIRLKDAFLENLNMMQILNSILKAKHNVRGLVRLNGVSC</sequence>
<name>A0ACA9KP91_9GLOM</name>
<proteinExistence type="predicted"/>
<reference evidence="1" key="1">
    <citation type="submission" date="2021-06" db="EMBL/GenBank/DDBJ databases">
        <authorList>
            <person name="Kallberg Y."/>
            <person name="Tangrot J."/>
            <person name="Rosling A."/>
        </authorList>
    </citation>
    <scope>NUCLEOTIDE SEQUENCE</scope>
    <source>
        <strain evidence="1">IL203A</strain>
    </source>
</reference>
<feature type="non-terminal residue" evidence="1">
    <location>
        <position position="1"/>
    </location>
</feature>
<accession>A0ACA9KP91</accession>
<comment type="caution">
    <text evidence="1">The sequence shown here is derived from an EMBL/GenBank/DDBJ whole genome shotgun (WGS) entry which is preliminary data.</text>
</comment>